<dbReference type="InParanoid" id="A0A165TBP1"/>
<evidence type="ECO:0000313" key="7">
    <source>
        <dbReference type="Proteomes" id="UP000076761"/>
    </source>
</evidence>
<dbReference type="STRING" id="1314782.A0A165TBP1"/>
<keyword evidence="5" id="KW-0539">Nucleus</keyword>
<evidence type="ECO:0008006" key="8">
    <source>
        <dbReference type="Google" id="ProtNLM"/>
    </source>
</evidence>
<name>A0A165TBP1_9AGAM</name>
<accession>A0A165TBP1</accession>
<evidence type="ECO:0000256" key="5">
    <source>
        <dbReference type="ARBA" id="ARBA00023242"/>
    </source>
</evidence>
<evidence type="ECO:0000313" key="6">
    <source>
        <dbReference type="EMBL" id="KZT26433.1"/>
    </source>
</evidence>
<keyword evidence="7" id="KW-1185">Reference proteome</keyword>
<keyword evidence="1" id="KW-0479">Metal-binding</keyword>
<dbReference type="PANTHER" id="PTHR47660:SF3">
    <property type="entry name" value="FINGER DOMAIN PROTEIN, PUTATIVE (AFU_ORTHOLOGUE AFUA_4G03310)-RELATED"/>
    <property type="match status" value="1"/>
</dbReference>
<dbReference type="PANTHER" id="PTHR47660">
    <property type="entry name" value="TRANSCRIPTION FACTOR WITH C2H2 AND ZN(2)-CYS(6) DNA BINDING DOMAIN (EUROFUNG)-RELATED-RELATED"/>
    <property type="match status" value="1"/>
</dbReference>
<dbReference type="OrthoDB" id="2441642at2759"/>
<proteinExistence type="predicted"/>
<sequence length="395" mass="44658">MELYHDARNDDTSDYSSHAVSAERSSIADHIDSTSTLAHTLTINSPSFSDSNSASSTLFVQQGDMHVSPSSLPLEISYQAPSVGAELNSLMTKPSSVSFLDIELVSSIDSARIRNRWLDQILVSADQRPKHLSPLAVSYISQVFKTYPKMMLDSNGLPPIVHPLQVEGQGIPVPLANCLSLVRMWENRAQRSDEIVTQTIKWEMERLFREHSTYSQTDLLAAFQAYLIYSIMLFFSSSAVGKSLVDRTVMINLQEFACSVSQTGLVCAAELEHTRPRWESWIIASAKRRTLYTMYILDNVFCSLNQIPCHIAEELAMLPAPASKVLWESRDREQWERDYNVFLAAWKGGSLRIGELWPSPDRSTPQQQDRIQKWLEGVDEYGMMYFSFSVMIHGI</sequence>
<dbReference type="Proteomes" id="UP000076761">
    <property type="component" value="Unassembled WGS sequence"/>
</dbReference>
<keyword evidence="3" id="KW-0805">Transcription regulation</keyword>
<evidence type="ECO:0000256" key="4">
    <source>
        <dbReference type="ARBA" id="ARBA00023163"/>
    </source>
</evidence>
<dbReference type="GO" id="GO:0046872">
    <property type="term" value="F:metal ion binding"/>
    <property type="evidence" value="ECO:0007669"/>
    <property type="project" value="UniProtKB-KW"/>
</dbReference>
<evidence type="ECO:0000256" key="2">
    <source>
        <dbReference type="ARBA" id="ARBA00022833"/>
    </source>
</evidence>
<protein>
    <recommendedName>
        <fullName evidence="8">Transcription factor domain-containing protein</fullName>
    </recommendedName>
</protein>
<evidence type="ECO:0000256" key="3">
    <source>
        <dbReference type="ARBA" id="ARBA00023015"/>
    </source>
</evidence>
<organism evidence="6 7">
    <name type="scientific">Neolentinus lepideus HHB14362 ss-1</name>
    <dbReference type="NCBI Taxonomy" id="1314782"/>
    <lineage>
        <taxon>Eukaryota</taxon>
        <taxon>Fungi</taxon>
        <taxon>Dikarya</taxon>
        <taxon>Basidiomycota</taxon>
        <taxon>Agaricomycotina</taxon>
        <taxon>Agaricomycetes</taxon>
        <taxon>Gloeophyllales</taxon>
        <taxon>Gloeophyllaceae</taxon>
        <taxon>Neolentinus</taxon>
    </lineage>
</organism>
<evidence type="ECO:0000256" key="1">
    <source>
        <dbReference type="ARBA" id="ARBA00022723"/>
    </source>
</evidence>
<gene>
    <name evidence="6" type="ORF">NEOLEDRAFT_1177441</name>
</gene>
<dbReference type="EMBL" id="KV425566">
    <property type="protein sequence ID" value="KZT26433.1"/>
    <property type="molecule type" value="Genomic_DNA"/>
</dbReference>
<dbReference type="AlphaFoldDB" id="A0A165TBP1"/>
<keyword evidence="4" id="KW-0804">Transcription</keyword>
<keyword evidence="2" id="KW-0862">Zinc</keyword>
<reference evidence="6 7" key="1">
    <citation type="journal article" date="2016" name="Mol. Biol. Evol.">
        <title>Comparative Genomics of Early-Diverging Mushroom-Forming Fungi Provides Insights into the Origins of Lignocellulose Decay Capabilities.</title>
        <authorList>
            <person name="Nagy L.G."/>
            <person name="Riley R."/>
            <person name="Tritt A."/>
            <person name="Adam C."/>
            <person name="Daum C."/>
            <person name="Floudas D."/>
            <person name="Sun H."/>
            <person name="Yadav J.S."/>
            <person name="Pangilinan J."/>
            <person name="Larsson K.H."/>
            <person name="Matsuura K."/>
            <person name="Barry K."/>
            <person name="Labutti K."/>
            <person name="Kuo R."/>
            <person name="Ohm R.A."/>
            <person name="Bhattacharya S.S."/>
            <person name="Shirouzu T."/>
            <person name="Yoshinaga Y."/>
            <person name="Martin F.M."/>
            <person name="Grigoriev I.V."/>
            <person name="Hibbett D.S."/>
        </authorList>
    </citation>
    <scope>NUCLEOTIDE SEQUENCE [LARGE SCALE GENOMIC DNA]</scope>
    <source>
        <strain evidence="6 7">HHB14362 ss-1</strain>
    </source>
</reference>